<dbReference type="HOGENOM" id="CLU_2967105_0_0_1"/>
<name>A0A0C2WG50_AMAMK</name>
<organism evidence="1 2">
    <name type="scientific">Amanita muscaria (strain Koide BX008)</name>
    <dbReference type="NCBI Taxonomy" id="946122"/>
    <lineage>
        <taxon>Eukaryota</taxon>
        <taxon>Fungi</taxon>
        <taxon>Dikarya</taxon>
        <taxon>Basidiomycota</taxon>
        <taxon>Agaricomycotina</taxon>
        <taxon>Agaricomycetes</taxon>
        <taxon>Agaricomycetidae</taxon>
        <taxon>Agaricales</taxon>
        <taxon>Pluteineae</taxon>
        <taxon>Amanitaceae</taxon>
        <taxon>Amanita</taxon>
    </lineage>
</organism>
<reference evidence="1 2" key="1">
    <citation type="submission" date="2014-04" db="EMBL/GenBank/DDBJ databases">
        <title>Evolutionary Origins and Diversification of the Mycorrhizal Mutualists.</title>
        <authorList>
            <consortium name="DOE Joint Genome Institute"/>
            <consortium name="Mycorrhizal Genomics Consortium"/>
            <person name="Kohler A."/>
            <person name="Kuo A."/>
            <person name="Nagy L.G."/>
            <person name="Floudas D."/>
            <person name="Copeland A."/>
            <person name="Barry K.W."/>
            <person name="Cichocki N."/>
            <person name="Veneault-Fourrey C."/>
            <person name="LaButti K."/>
            <person name="Lindquist E.A."/>
            <person name="Lipzen A."/>
            <person name="Lundell T."/>
            <person name="Morin E."/>
            <person name="Murat C."/>
            <person name="Riley R."/>
            <person name="Ohm R."/>
            <person name="Sun H."/>
            <person name="Tunlid A."/>
            <person name="Henrissat B."/>
            <person name="Grigoriev I.V."/>
            <person name="Hibbett D.S."/>
            <person name="Martin F."/>
        </authorList>
    </citation>
    <scope>NUCLEOTIDE SEQUENCE [LARGE SCALE GENOMIC DNA]</scope>
    <source>
        <strain evidence="1 2">Koide BX008</strain>
    </source>
</reference>
<accession>A0A0C2WG50</accession>
<evidence type="ECO:0000313" key="2">
    <source>
        <dbReference type="Proteomes" id="UP000054549"/>
    </source>
</evidence>
<sequence>MGCTRCASACASVEHGSEYIRVNRWATEALTGPSGPDRVDFVDDDVEQPGFNLVKPAASADVPAKQY</sequence>
<proteinExistence type="predicted"/>
<gene>
    <name evidence="1" type="ORF">M378DRAFT_173884</name>
</gene>
<protein>
    <submittedName>
        <fullName evidence="1">Uncharacterized protein</fullName>
    </submittedName>
</protein>
<dbReference type="AlphaFoldDB" id="A0A0C2WG50"/>
<dbReference type="InParanoid" id="A0A0C2WG50"/>
<dbReference type="Proteomes" id="UP000054549">
    <property type="component" value="Unassembled WGS sequence"/>
</dbReference>
<dbReference type="EMBL" id="KN818574">
    <property type="protein sequence ID" value="KIL55053.1"/>
    <property type="molecule type" value="Genomic_DNA"/>
</dbReference>
<evidence type="ECO:0000313" key="1">
    <source>
        <dbReference type="EMBL" id="KIL55053.1"/>
    </source>
</evidence>
<keyword evidence="2" id="KW-1185">Reference proteome</keyword>